<dbReference type="CDD" id="cd14014">
    <property type="entry name" value="STKc_PknB_like"/>
    <property type="match status" value="1"/>
</dbReference>
<feature type="domain" description="Protein kinase" evidence="8">
    <location>
        <begin position="35"/>
        <end position="296"/>
    </location>
</feature>
<evidence type="ECO:0000259" key="8">
    <source>
        <dbReference type="PROSITE" id="PS50011"/>
    </source>
</evidence>
<sequence>MARCLNPHSTHDNPNGTVSCQYCDFLVQGAQIGIYEVMDFIGAGSYGYVYKVREPNPLSRILALKVLRRDQFTSKSQANFFQEARRIATMQHPNILPIYNFGQLAGSNQPYFVMEYAPQTISGLFRRPDGTRRQTFAEELIPYVQQTAEALRYVHENGLVHQDVKPGNLLIGRNGQVLLADFGTAYYLGMQTHASLGEITGTAAYMPPEQWQGAPRRDSDQYALAVCCYELLSGRPPFVYRQLEDMWKAHIKETPPPPQQWNPRIPVEVWAVLQRALSKDYRQRYPSIIEFADRYTQAVTVAQQRYVCQHCGQQNRTGARRCTHCGAEYDDRYCQYCDAQVRFGQRCCSNCGRLTQPSFKLAHSPLVGTTIRQGRYTLTRILKQTEETGIMTAVALDAQNKGQRVVLKRWECTDNPLAQRAKDVAYYDQATEPLARLRHPLLPRILDRFAEGRHYYAVMNYIDSESLAERIEKLLRPLTEQEVIGYINSLLNILLALEKQQPIIRPYDISPANILIEVQRGRVFLTGFQIPPPPPPKGPQHSTRGRRTTRKLAISPYLPIQDKMYDQRTCIYALAASVHHALSNVAPPHYPTFPPIRLLNPNVSLALESILSRALSEDTRLRYQNYQEMKQEVQRLLP</sequence>
<dbReference type="EC" id="2.7.11.1" evidence="2"/>
<dbReference type="EMBL" id="BIFT01000001">
    <property type="protein sequence ID" value="GCE27312.1"/>
    <property type="molecule type" value="Genomic_DNA"/>
</dbReference>
<dbReference type="SUPFAM" id="SSF56112">
    <property type="entry name" value="Protein kinase-like (PK-like)"/>
    <property type="match status" value="2"/>
</dbReference>
<dbReference type="PROSITE" id="PS50011">
    <property type="entry name" value="PROTEIN_KINASE_DOM"/>
    <property type="match status" value="2"/>
</dbReference>
<comment type="similarity">
    <text evidence="1">Belongs to the protein kinase superfamily. NEK Ser/Thr protein kinase family. NIMA subfamily.</text>
</comment>
<keyword evidence="5" id="KW-0418">Kinase</keyword>
<dbReference type="Gene3D" id="3.30.200.20">
    <property type="entry name" value="Phosphorylase Kinase, domain 1"/>
    <property type="match status" value="2"/>
</dbReference>
<dbReference type="InterPro" id="IPR000719">
    <property type="entry name" value="Prot_kinase_dom"/>
</dbReference>
<dbReference type="Proteomes" id="UP000287171">
    <property type="component" value="Unassembled WGS sequence"/>
</dbReference>
<dbReference type="PROSITE" id="PS00108">
    <property type="entry name" value="PROTEIN_KINASE_ST"/>
    <property type="match status" value="1"/>
</dbReference>
<dbReference type="AlphaFoldDB" id="A0A402B7L7"/>
<proteinExistence type="inferred from homology"/>
<evidence type="ECO:0000313" key="9">
    <source>
        <dbReference type="EMBL" id="GCE27312.1"/>
    </source>
</evidence>
<comment type="caution">
    <text evidence="9">The sequence shown here is derived from an EMBL/GenBank/DDBJ whole genome shotgun (WGS) entry which is preliminary data.</text>
</comment>
<keyword evidence="6 7" id="KW-0067">ATP-binding</keyword>
<dbReference type="PANTHER" id="PTHR43671:SF13">
    <property type="entry name" value="SERINE_THREONINE-PROTEIN KINASE NEK2"/>
    <property type="match status" value="1"/>
</dbReference>
<dbReference type="RefSeq" id="WP_161982129.1">
    <property type="nucleotide sequence ID" value="NZ_BIFT01000001.1"/>
</dbReference>
<evidence type="ECO:0000256" key="1">
    <source>
        <dbReference type="ARBA" id="ARBA00010886"/>
    </source>
</evidence>
<evidence type="ECO:0000256" key="6">
    <source>
        <dbReference type="ARBA" id="ARBA00022840"/>
    </source>
</evidence>
<dbReference type="Pfam" id="PF00069">
    <property type="entry name" value="Pkinase"/>
    <property type="match status" value="1"/>
</dbReference>
<dbReference type="Gene3D" id="1.10.510.10">
    <property type="entry name" value="Transferase(Phosphotransferase) domain 1"/>
    <property type="match status" value="2"/>
</dbReference>
<dbReference type="InterPro" id="IPR017441">
    <property type="entry name" value="Protein_kinase_ATP_BS"/>
</dbReference>
<protein>
    <recommendedName>
        <fullName evidence="2">non-specific serine/threonine protein kinase</fullName>
        <ecNumber evidence="2">2.7.11.1</ecNumber>
    </recommendedName>
</protein>
<dbReference type="PANTHER" id="PTHR43671">
    <property type="entry name" value="SERINE/THREONINE-PROTEIN KINASE NEK"/>
    <property type="match status" value="1"/>
</dbReference>
<evidence type="ECO:0000256" key="2">
    <source>
        <dbReference type="ARBA" id="ARBA00012513"/>
    </source>
</evidence>
<evidence type="ECO:0000256" key="7">
    <source>
        <dbReference type="PROSITE-ProRule" id="PRU10141"/>
    </source>
</evidence>
<gene>
    <name evidence="9" type="ORF">KDA_27960</name>
</gene>
<dbReference type="GO" id="GO:0005524">
    <property type="term" value="F:ATP binding"/>
    <property type="evidence" value="ECO:0007669"/>
    <property type="project" value="UniProtKB-UniRule"/>
</dbReference>
<dbReference type="Pfam" id="PF13240">
    <property type="entry name" value="Zn_Ribbon_1"/>
    <property type="match status" value="1"/>
</dbReference>
<evidence type="ECO:0000256" key="5">
    <source>
        <dbReference type="ARBA" id="ARBA00022777"/>
    </source>
</evidence>
<feature type="domain" description="Protein kinase" evidence="8">
    <location>
        <begin position="376"/>
        <end position="637"/>
    </location>
</feature>
<organism evidence="9 10">
    <name type="scientific">Dictyobacter alpinus</name>
    <dbReference type="NCBI Taxonomy" id="2014873"/>
    <lineage>
        <taxon>Bacteria</taxon>
        <taxon>Bacillati</taxon>
        <taxon>Chloroflexota</taxon>
        <taxon>Ktedonobacteria</taxon>
        <taxon>Ktedonobacterales</taxon>
        <taxon>Dictyobacteraceae</taxon>
        <taxon>Dictyobacter</taxon>
    </lineage>
</organism>
<keyword evidence="3" id="KW-0808">Transferase</keyword>
<dbReference type="InterPro" id="IPR011009">
    <property type="entry name" value="Kinase-like_dom_sf"/>
</dbReference>
<dbReference type="GO" id="GO:0004674">
    <property type="term" value="F:protein serine/threonine kinase activity"/>
    <property type="evidence" value="ECO:0007669"/>
    <property type="project" value="UniProtKB-EC"/>
</dbReference>
<dbReference type="SMART" id="SM00220">
    <property type="entry name" value="S_TKc"/>
    <property type="match status" value="1"/>
</dbReference>
<evidence type="ECO:0000313" key="10">
    <source>
        <dbReference type="Proteomes" id="UP000287171"/>
    </source>
</evidence>
<accession>A0A402B7L7</accession>
<feature type="binding site" evidence="7">
    <location>
        <position position="65"/>
    </location>
    <ligand>
        <name>ATP</name>
        <dbReference type="ChEBI" id="CHEBI:30616"/>
    </ligand>
</feature>
<dbReference type="InterPro" id="IPR008271">
    <property type="entry name" value="Ser/Thr_kinase_AS"/>
</dbReference>
<reference evidence="10" key="1">
    <citation type="submission" date="2018-12" db="EMBL/GenBank/DDBJ databases">
        <title>Tengunoibacter tsumagoiensis gen. nov., sp. nov., Dictyobacter kobayashii sp. nov., D. alpinus sp. nov., and D. joshuensis sp. nov. and description of Dictyobacteraceae fam. nov. within the order Ktedonobacterales isolated from Tengu-no-mugimeshi.</title>
        <authorList>
            <person name="Wang C.M."/>
            <person name="Zheng Y."/>
            <person name="Sakai Y."/>
            <person name="Toyoda A."/>
            <person name="Minakuchi Y."/>
            <person name="Abe K."/>
            <person name="Yokota A."/>
            <person name="Yabe S."/>
        </authorList>
    </citation>
    <scope>NUCLEOTIDE SEQUENCE [LARGE SCALE GENOMIC DNA]</scope>
    <source>
        <strain evidence="10">Uno16</strain>
    </source>
</reference>
<keyword evidence="4 7" id="KW-0547">Nucleotide-binding</keyword>
<dbReference type="InterPro" id="IPR050660">
    <property type="entry name" value="NEK_Ser/Thr_kinase"/>
</dbReference>
<dbReference type="InterPro" id="IPR026870">
    <property type="entry name" value="Zinc_ribbon_dom"/>
</dbReference>
<evidence type="ECO:0000256" key="3">
    <source>
        <dbReference type="ARBA" id="ARBA00022679"/>
    </source>
</evidence>
<keyword evidence="10" id="KW-1185">Reference proteome</keyword>
<dbReference type="PROSITE" id="PS00107">
    <property type="entry name" value="PROTEIN_KINASE_ATP"/>
    <property type="match status" value="1"/>
</dbReference>
<evidence type="ECO:0000256" key="4">
    <source>
        <dbReference type="ARBA" id="ARBA00022741"/>
    </source>
</evidence>
<name>A0A402B7L7_9CHLR</name>